<keyword evidence="4 8" id="KW-0863">Zinc-finger</keyword>
<sequence>TPFIHTSITMQKDLSTPTSRFFIWRDYLNLRDTLERVLQQSRLEDVGPQPPTPISPDHFHLTARDRARSRGPAGPGRVFYAPVRTETPPSVREGSCAFCRRNGESTEVYRSHRLRRRDGRVMCPVLRSYMCPLCGATGDTAHTRLYCPNRSDTEPRRSAAHRRDTRAP</sequence>
<dbReference type="GO" id="GO:0005737">
    <property type="term" value="C:cytoplasm"/>
    <property type="evidence" value="ECO:0007669"/>
    <property type="project" value="UniProtKB-SubCell"/>
</dbReference>
<evidence type="ECO:0000313" key="11">
    <source>
        <dbReference type="Ensembl" id="ENSAMXP00000027552.1"/>
    </source>
</evidence>
<feature type="compositionally biased region" description="Basic and acidic residues" evidence="9">
    <location>
        <begin position="151"/>
        <end position="168"/>
    </location>
</feature>
<dbReference type="STRING" id="7994.ENSAMXP00000027552"/>
<reference evidence="11" key="4">
    <citation type="submission" date="2025-09" db="UniProtKB">
        <authorList>
            <consortium name="Ensembl"/>
        </authorList>
    </citation>
    <scope>IDENTIFICATION</scope>
</reference>
<evidence type="ECO:0000256" key="3">
    <source>
        <dbReference type="ARBA" id="ARBA00022723"/>
    </source>
</evidence>
<proteinExistence type="inferred from homology"/>
<evidence type="ECO:0000256" key="5">
    <source>
        <dbReference type="ARBA" id="ARBA00022833"/>
    </source>
</evidence>
<organism evidence="11 12">
    <name type="scientific">Astyanax mexicanus</name>
    <name type="common">Blind cave fish</name>
    <name type="synonym">Astyanax fasciatus mexicanus</name>
    <dbReference type="NCBI Taxonomy" id="7994"/>
    <lineage>
        <taxon>Eukaryota</taxon>
        <taxon>Metazoa</taxon>
        <taxon>Chordata</taxon>
        <taxon>Craniata</taxon>
        <taxon>Vertebrata</taxon>
        <taxon>Euteleostomi</taxon>
        <taxon>Actinopterygii</taxon>
        <taxon>Neopterygii</taxon>
        <taxon>Teleostei</taxon>
        <taxon>Ostariophysi</taxon>
        <taxon>Characiformes</taxon>
        <taxon>Characoidei</taxon>
        <taxon>Acestrorhamphidae</taxon>
        <taxon>Acestrorhamphinae</taxon>
        <taxon>Astyanax</taxon>
    </lineage>
</organism>
<dbReference type="AlphaFoldDB" id="A0A3B1ICD2"/>
<dbReference type="GO" id="GO:0008270">
    <property type="term" value="F:zinc ion binding"/>
    <property type="evidence" value="ECO:0007669"/>
    <property type="project" value="UniProtKB-KW"/>
</dbReference>
<reference evidence="12" key="2">
    <citation type="journal article" date="2014" name="Nat. Commun.">
        <title>The cavefish genome reveals candidate genes for eye loss.</title>
        <authorList>
            <person name="McGaugh S.E."/>
            <person name="Gross J.B."/>
            <person name="Aken B."/>
            <person name="Blin M."/>
            <person name="Borowsky R."/>
            <person name="Chalopin D."/>
            <person name="Hinaux H."/>
            <person name="Jeffery W.R."/>
            <person name="Keene A."/>
            <person name="Ma L."/>
            <person name="Minx P."/>
            <person name="Murphy D."/>
            <person name="O'Quin K.E."/>
            <person name="Retaux S."/>
            <person name="Rohner N."/>
            <person name="Searle S.M."/>
            <person name="Stahl B.A."/>
            <person name="Tabin C."/>
            <person name="Volff J.N."/>
            <person name="Yoshizawa M."/>
            <person name="Warren W.C."/>
        </authorList>
    </citation>
    <scope>NUCLEOTIDE SEQUENCE [LARGE SCALE GENOMIC DNA]</scope>
    <source>
        <strain evidence="12">female</strain>
    </source>
</reference>
<dbReference type="InterPro" id="IPR038129">
    <property type="entry name" value="Nanos_sf"/>
</dbReference>
<dbReference type="PROSITE" id="PS51522">
    <property type="entry name" value="ZF_NANOS"/>
    <property type="match status" value="1"/>
</dbReference>
<keyword evidence="2" id="KW-0963">Cytoplasm</keyword>
<evidence type="ECO:0000256" key="9">
    <source>
        <dbReference type="SAM" id="MobiDB-lite"/>
    </source>
</evidence>
<accession>A0A3B1ICD2</accession>
<keyword evidence="5" id="KW-0862">Zinc</keyword>
<reference evidence="12" key="1">
    <citation type="submission" date="2013-03" db="EMBL/GenBank/DDBJ databases">
        <authorList>
            <person name="Jeffery W."/>
            <person name="Warren W."/>
            <person name="Wilson R.K."/>
        </authorList>
    </citation>
    <scope>NUCLEOTIDE SEQUENCE</scope>
    <source>
        <strain evidence="12">female</strain>
    </source>
</reference>
<keyword evidence="12" id="KW-1185">Reference proteome</keyword>
<dbReference type="Bgee" id="ENSAMXG00000042358">
    <property type="expression patterns" value="Expressed in testis and 2 other cell types or tissues"/>
</dbReference>
<evidence type="ECO:0000256" key="7">
    <source>
        <dbReference type="ARBA" id="ARBA00022884"/>
    </source>
</evidence>
<dbReference type="Pfam" id="PF05741">
    <property type="entry name" value="zf-nanos"/>
    <property type="match status" value="1"/>
</dbReference>
<comment type="subcellular location">
    <subcellularLocation>
        <location evidence="1">Cytoplasm</location>
    </subcellularLocation>
</comment>
<keyword evidence="7 8" id="KW-0694">RNA-binding</keyword>
<keyword evidence="3" id="KW-0479">Metal-binding</keyword>
<dbReference type="GeneTree" id="ENSGT00950000183135"/>
<evidence type="ECO:0000256" key="6">
    <source>
        <dbReference type="ARBA" id="ARBA00022845"/>
    </source>
</evidence>
<evidence type="ECO:0000256" key="4">
    <source>
        <dbReference type="ARBA" id="ARBA00022771"/>
    </source>
</evidence>
<evidence type="ECO:0000259" key="10">
    <source>
        <dbReference type="PROSITE" id="PS51522"/>
    </source>
</evidence>
<dbReference type="Gene3D" id="4.10.60.30">
    <property type="entry name" value="Nanos, RNA-binding domain"/>
    <property type="match status" value="1"/>
</dbReference>
<dbReference type="InParanoid" id="A0A3B1ICD2"/>
<name>A0A3B1ICD2_ASTMX</name>
<dbReference type="InterPro" id="IPR008705">
    <property type="entry name" value="Nanos/Xcar2"/>
</dbReference>
<feature type="region of interest" description="Disordered" evidence="9">
    <location>
        <begin position="147"/>
        <end position="168"/>
    </location>
</feature>
<dbReference type="Ensembl" id="ENSAMXT00000035685.1">
    <property type="protein sequence ID" value="ENSAMXP00000027552.1"/>
    <property type="gene ID" value="ENSAMXG00000042358.1"/>
</dbReference>
<dbReference type="GO" id="GO:0006417">
    <property type="term" value="P:regulation of translation"/>
    <property type="evidence" value="ECO:0007669"/>
    <property type="project" value="UniProtKB-UniRule"/>
</dbReference>
<feature type="domain" description="Nanos-type" evidence="10">
    <location>
        <begin position="95"/>
        <end position="149"/>
    </location>
</feature>
<evidence type="ECO:0000313" key="12">
    <source>
        <dbReference type="Proteomes" id="UP000018467"/>
    </source>
</evidence>
<evidence type="ECO:0000256" key="1">
    <source>
        <dbReference type="ARBA" id="ARBA00004496"/>
    </source>
</evidence>
<dbReference type="Proteomes" id="UP000018467">
    <property type="component" value="Unassembled WGS sequence"/>
</dbReference>
<dbReference type="InterPro" id="IPR024161">
    <property type="entry name" value="Znf_nanos-typ"/>
</dbReference>
<dbReference type="GO" id="GO:0003723">
    <property type="term" value="F:RNA binding"/>
    <property type="evidence" value="ECO:0007669"/>
    <property type="project" value="UniProtKB-UniRule"/>
</dbReference>
<reference evidence="11" key="3">
    <citation type="submission" date="2025-08" db="UniProtKB">
        <authorList>
            <consortium name="Ensembl"/>
        </authorList>
    </citation>
    <scope>IDENTIFICATION</scope>
</reference>
<protein>
    <submittedName>
        <fullName evidence="11">Nanos homolog 2</fullName>
    </submittedName>
</protein>
<keyword evidence="6 8" id="KW-0810">Translation regulation</keyword>
<comment type="similarity">
    <text evidence="8">Belongs to the nanos family.</text>
</comment>
<dbReference type="PANTHER" id="PTHR12887">
    <property type="entry name" value="NANOS PROTEIN"/>
    <property type="match status" value="1"/>
</dbReference>
<evidence type="ECO:0000256" key="2">
    <source>
        <dbReference type="ARBA" id="ARBA00022490"/>
    </source>
</evidence>
<evidence type="ECO:0000256" key="8">
    <source>
        <dbReference type="PROSITE-ProRule" id="PRU00855"/>
    </source>
</evidence>